<dbReference type="CDD" id="cd00093">
    <property type="entry name" value="HTH_XRE"/>
    <property type="match status" value="1"/>
</dbReference>
<dbReference type="PANTHER" id="PTHR35010">
    <property type="entry name" value="BLL4672 PROTEIN-RELATED"/>
    <property type="match status" value="1"/>
</dbReference>
<dbReference type="SUPFAM" id="SSF47413">
    <property type="entry name" value="lambda repressor-like DNA-binding domains"/>
    <property type="match status" value="1"/>
</dbReference>
<evidence type="ECO:0000259" key="2">
    <source>
        <dbReference type="SMART" id="SM00530"/>
    </source>
</evidence>
<feature type="compositionally biased region" description="Low complexity" evidence="1">
    <location>
        <begin position="199"/>
        <end position="216"/>
    </location>
</feature>
<dbReference type="PANTHER" id="PTHR35010:SF2">
    <property type="entry name" value="BLL4672 PROTEIN"/>
    <property type="match status" value="1"/>
</dbReference>
<dbReference type="InterPro" id="IPR041413">
    <property type="entry name" value="MLTR_LBD"/>
</dbReference>
<evidence type="ECO:0000313" key="3">
    <source>
        <dbReference type="EMBL" id="MFE9606361.1"/>
    </source>
</evidence>
<dbReference type="Pfam" id="PF17765">
    <property type="entry name" value="MLTR_LBD"/>
    <property type="match status" value="1"/>
</dbReference>
<dbReference type="RefSeq" id="WP_388115059.1">
    <property type="nucleotide sequence ID" value="NZ_JBIAHM010000026.1"/>
</dbReference>
<dbReference type="InterPro" id="IPR001387">
    <property type="entry name" value="Cro/C1-type_HTH"/>
</dbReference>
<gene>
    <name evidence="3" type="ORF">ACFYNQ_48470</name>
</gene>
<dbReference type="Proteomes" id="UP001601303">
    <property type="component" value="Unassembled WGS sequence"/>
</dbReference>
<dbReference type="Gene3D" id="1.10.260.40">
    <property type="entry name" value="lambda repressor-like DNA-binding domains"/>
    <property type="match status" value="1"/>
</dbReference>
<dbReference type="Pfam" id="PF13560">
    <property type="entry name" value="HTH_31"/>
    <property type="match status" value="1"/>
</dbReference>
<accession>A0ABW6MJR7</accession>
<dbReference type="EMBL" id="JBIAHM010000026">
    <property type="protein sequence ID" value="MFE9606361.1"/>
    <property type="molecule type" value="Genomic_DNA"/>
</dbReference>
<dbReference type="Gene3D" id="3.30.450.180">
    <property type="match status" value="1"/>
</dbReference>
<proteinExistence type="predicted"/>
<reference evidence="3 4" key="1">
    <citation type="submission" date="2024-10" db="EMBL/GenBank/DDBJ databases">
        <title>The Natural Products Discovery Center: Release of the First 8490 Sequenced Strains for Exploring Actinobacteria Biosynthetic Diversity.</title>
        <authorList>
            <person name="Kalkreuter E."/>
            <person name="Kautsar S.A."/>
            <person name="Yang D."/>
            <person name="Bader C.D."/>
            <person name="Teijaro C.N."/>
            <person name="Fluegel L."/>
            <person name="Davis C.M."/>
            <person name="Simpson J.R."/>
            <person name="Lauterbach L."/>
            <person name="Steele A.D."/>
            <person name="Gui C."/>
            <person name="Meng S."/>
            <person name="Li G."/>
            <person name="Viehrig K."/>
            <person name="Ye F."/>
            <person name="Su P."/>
            <person name="Kiefer A.F."/>
            <person name="Nichols A."/>
            <person name="Cepeda A.J."/>
            <person name="Yan W."/>
            <person name="Fan B."/>
            <person name="Jiang Y."/>
            <person name="Adhikari A."/>
            <person name="Zheng C.-J."/>
            <person name="Schuster L."/>
            <person name="Cowan T.M."/>
            <person name="Smanski M.J."/>
            <person name="Chevrette M.G."/>
            <person name="De Carvalho L.P.S."/>
            <person name="Shen B."/>
        </authorList>
    </citation>
    <scope>NUCLEOTIDE SEQUENCE [LARGE SCALE GENOMIC DNA]</scope>
    <source>
        <strain evidence="3 4">NPDC006488</strain>
    </source>
</reference>
<name>A0ABW6MJR7_9ACTN</name>
<dbReference type="InterPro" id="IPR010982">
    <property type="entry name" value="Lambda_DNA-bd_dom_sf"/>
</dbReference>
<keyword evidence="4" id="KW-1185">Reference proteome</keyword>
<feature type="domain" description="HTH cro/C1-type" evidence="2">
    <location>
        <begin position="6"/>
        <end position="58"/>
    </location>
</feature>
<organism evidence="3 4">
    <name type="scientific">Streptomyces hokutonensis</name>
    <dbReference type="NCBI Taxonomy" id="1306990"/>
    <lineage>
        <taxon>Bacteria</taxon>
        <taxon>Bacillati</taxon>
        <taxon>Actinomycetota</taxon>
        <taxon>Actinomycetes</taxon>
        <taxon>Kitasatosporales</taxon>
        <taxon>Streptomycetaceae</taxon>
        <taxon>Streptomyces</taxon>
    </lineage>
</organism>
<evidence type="ECO:0000313" key="4">
    <source>
        <dbReference type="Proteomes" id="UP001601303"/>
    </source>
</evidence>
<evidence type="ECO:0000256" key="1">
    <source>
        <dbReference type="SAM" id="MobiDB-lite"/>
    </source>
</evidence>
<protein>
    <submittedName>
        <fullName evidence="3">Helix-turn-helix transcriptional regulator</fullName>
    </submittedName>
</protein>
<dbReference type="SMART" id="SM00530">
    <property type="entry name" value="HTH_XRE"/>
    <property type="match status" value="1"/>
</dbReference>
<sequence length="222" mass="24467">MPATGRRRTPGLRREEVAQLAGVGVTWYTWLEQGRDINVSEQILAAIAGTLRLDPYERVHLYTLAGHPEPPMDRDSRAVPGAMAVMMRQLEPIPAAVINARFDLLAYNRTYERMVGGLEHLPFEDRNQLLLVFTSPRWRTATVDWEDFERLWDQAHHVHPCGRGDLGASAAVAAGHGRRVTRPGPSGPLSVCPVPSTARPPGRCPRPGRSAGRPASCSTRPS</sequence>
<comment type="caution">
    <text evidence="3">The sequence shown here is derived from an EMBL/GenBank/DDBJ whole genome shotgun (WGS) entry which is preliminary data.</text>
</comment>
<feature type="region of interest" description="Disordered" evidence="1">
    <location>
        <begin position="173"/>
        <end position="222"/>
    </location>
</feature>